<accession>A0A0H5BZE9</accession>
<evidence type="ECO:0000256" key="4">
    <source>
        <dbReference type="ARBA" id="ARBA00023242"/>
    </source>
</evidence>
<dbReference type="InterPro" id="IPR021418">
    <property type="entry name" value="THO_THOC2_C"/>
</dbReference>
<evidence type="ECO:0000259" key="8">
    <source>
        <dbReference type="Pfam" id="PF16134"/>
    </source>
</evidence>
<comment type="similarity">
    <text evidence="2">Belongs to the THOC2 family.</text>
</comment>
<dbReference type="InterPro" id="IPR021726">
    <property type="entry name" value="THO_THOC2_N"/>
</dbReference>
<protein>
    <recommendedName>
        <fullName evidence="3">THO complex subunit 2</fullName>
    </recommendedName>
</protein>
<keyword evidence="4" id="KW-0539">Nucleus</keyword>
<dbReference type="Pfam" id="PF11732">
    <property type="entry name" value="Thoc2"/>
    <property type="match status" value="1"/>
</dbReference>
<organism evidence="9 10">
    <name type="scientific">Cyberlindnera jadinii (strain ATCC 18201 / CBS 1600 / BCRC 20928 / JCM 3617 / NBRC 0987 / NRRL Y-1542)</name>
    <name type="common">Torula yeast</name>
    <name type="synonym">Candida utilis</name>
    <dbReference type="NCBI Taxonomy" id="983966"/>
    <lineage>
        <taxon>Eukaryota</taxon>
        <taxon>Fungi</taxon>
        <taxon>Dikarya</taxon>
        <taxon>Ascomycota</taxon>
        <taxon>Saccharomycotina</taxon>
        <taxon>Saccharomycetes</taxon>
        <taxon>Phaffomycetales</taxon>
        <taxon>Phaffomycetaceae</taxon>
        <taxon>Cyberlindnera</taxon>
    </lineage>
</organism>
<feature type="compositionally biased region" description="Pro residues" evidence="5">
    <location>
        <begin position="1603"/>
        <end position="1612"/>
    </location>
</feature>
<dbReference type="EMBL" id="CDQK01000001">
    <property type="protein sequence ID" value="CEP20895.1"/>
    <property type="molecule type" value="Genomic_DNA"/>
</dbReference>
<dbReference type="PANTHER" id="PTHR21597">
    <property type="entry name" value="THO2 PROTEIN"/>
    <property type="match status" value="1"/>
</dbReference>
<feature type="domain" description="THO complex subunitTHOC2 C-terminal" evidence="6">
    <location>
        <begin position="1115"/>
        <end position="1192"/>
    </location>
</feature>
<sequence length="1641" mass="188492">MSTDLAMDVKKDDEDVAMADAESTVDPQQELHRKRRELFNAANEEYQWLYLTSDVVDDFDRSRAGIASKVSSQPGIAQGVFYEVILSAKYYEARIPCAKLVSLLEDVMGNGRVDVLQSTFIAVLNSFKLDENILKLLREYKSFPSVDLASFALDEKIVTELGLVQSLSKDKMDYLIRHLVDQPRYNLLHESAEGYSKVVTILSDVAGSEFSKFQVSAVLNSIDICIGHFNLDTTMVLNLIICIGAEFSTVNYRFFLELLENSQWSPKVKSEISSLESLNEGGSEDAVRFIASNLRVLAKTPSSDEELKRFMRFTCMLMKIGFISFGALYKLLGPSSEVMLTLSEKIKQNIDEEIFKASANALALSGPLADDEDDEEDNKTQSTESQEKSAEQCDVNFKLLLLKSLLENGLYFPSLYILVEYPTLAFADDEVPKLILRIFKHMIEPFLCQEQILSEEQSRKLTTPLVKDLARHDDIKEVSYPLSNGRFVCYFYREWTEGLPSVENEESLIKYSNEFLSFVGAKLGEDFLLVSKICKAITAFLKKIKNSKSYEKELETWFEYYRKFIFPALSFGHENPILVHDSFQLLILFPVAWRYNLYGELLRVTSKNNQFVKLNYSKAEKQTKDVLKRLTTTNVKETMRRLAKIAFANPLPAFSVILNQIESYDNLTDLVVDSARYFNDYAWDVLPFAILTRLTQRRQALQDDGINDSTWLQSLSVFIGKISKHYKELELDTILMFCTRSLHHKDRVGLTVLKQLIAHMGGIQRYTNLIPSQIKFLNSGLALQKVTRKTILDTRDESINSGLRLINSMRRSGELNELFILLHNYHVSVISDSDDTIPFKVLCDHSDESAAVLHTFCQMITFFSHSANYDLFQHYIAPLDDMISEYNIGVAWAFELWRSKLPLEFDANLESTSIDLTDLSKTLFNDFWKLSLYDINFDADVYTAELAKVTAQNKSIEKEVKITLMDIREKNSRENVRLRERLQKSHKINNEVINGLPRDLEKHRQHSELISNTIDDHRSLWFSSEEPTENEIEAFIQFCVIPRVTHSESGAIFSATFISTQLSMFISKAVLNKLFESGILGTLLYSSTPIEAENIGLFVGEVIGSFQRKSEVDLKKSSFHWLQEIVPVVKNNLIYVESYMARRNTLTFLKNLIPMITTKTIGISLHSIVEEVGKIETRDDLKLACSAVFALLQGSSRNWVNIWDVVELDEQERSLLEAESEKILRRQKLVKEEEKRLLAKKAEEERAIRLAEIKAQETERNARRAEEEAAAAALREREIAESEKKDSTDEAMADADEEVDEEEIIIEEDDEKQDTKSSSKTALSGEEPEIKDPKQPDPVSEATSSGEHDSELKKNDIKTGEVTKREVQVSKENKPRESLKFPTEPQNAAKDNRLGTRFRNVTADMISLSETELQKKIKDVVKLIREKDMEGLIKFTSDSPSTSKKLRENNDPKTYRKNVKLILHDYFVKIAGHPVEVDSFLQGPLSNLPLPEAHHTRQRLPDQSFVVSKAIAGKSDRNDDWRNRDSDRRDRDRGGQQRDNDKRDPRRDRDRDGRPRDRDERPRDRDERPRDRDERPRDRDERPRDSYRRDDRGNRGSSYKGSIPPPPPPPPPAKKDSFDTSRGPDRRDRRNDYPDKRRRRR</sequence>
<evidence type="ECO:0000256" key="5">
    <source>
        <dbReference type="SAM" id="MobiDB-lite"/>
    </source>
</evidence>
<feature type="compositionally biased region" description="Basic and acidic residues" evidence="5">
    <location>
        <begin position="1346"/>
        <end position="1379"/>
    </location>
</feature>
<feature type="domain" description="THO complex subunit 2 N-terminal" evidence="8">
    <location>
        <begin position="71"/>
        <end position="640"/>
    </location>
</feature>
<feature type="compositionally biased region" description="Acidic residues" evidence="5">
    <location>
        <begin position="1289"/>
        <end position="1312"/>
    </location>
</feature>
<feature type="region of interest" description="Disordered" evidence="5">
    <location>
        <begin position="367"/>
        <end position="389"/>
    </location>
</feature>
<feature type="compositionally biased region" description="Basic and acidic residues" evidence="5">
    <location>
        <begin position="1274"/>
        <end position="1288"/>
    </location>
</feature>
<evidence type="ECO:0000313" key="9">
    <source>
        <dbReference type="EMBL" id="CEP20895.1"/>
    </source>
</evidence>
<evidence type="ECO:0000256" key="1">
    <source>
        <dbReference type="ARBA" id="ARBA00004123"/>
    </source>
</evidence>
<dbReference type="Proteomes" id="UP000038830">
    <property type="component" value="Unassembled WGS sequence"/>
</dbReference>
<name>A0A0H5BZE9_CYBJN</name>
<dbReference type="GO" id="GO:0006397">
    <property type="term" value="P:mRNA processing"/>
    <property type="evidence" value="ECO:0007669"/>
    <property type="project" value="InterPro"/>
</dbReference>
<dbReference type="Pfam" id="PF11262">
    <property type="entry name" value="Tho2"/>
    <property type="match status" value="2"/>
</dbReference>
<feature type="compositionally biased region" description="Basic and acidic residues" evidence="5">
    <location>
        <begin position="1257"/>
        <end position="1267"/>
    </location>
</feature>
<feature type="domain" description="THO complex subunitTHOC2 C-terminal" evidence="6">
    <location>
        <begin position="918"/>
        <end position="1107"/>
    </location>
</feature>
<reference evidence="10" key="1">
    <citation type="journal article" date="2015" name="J. Biotechnol.">
        <title>The structure of the Cyberlindnera jadinii genome and its relation to Candida utilis analyzed by the occurrence of single nucleotide polymorphisms.</title>
        <authorList>
            <person name="Rupp O."/>
            <person name="Brinkrolf K."/>
            <person name="Buerth C."/>
            <person name="Kunigo M."/>
            <person name="Schneider J."/>
            <person name="Jaenicke S."/>
            <person name="Goesmann A."/>
            <person name="Puehler A."/>
            <person name="Jaeger K.-E."/>
            <person name="Ernst J.F."/>
        </authorList>
    </citation>
    <scope>NUCLEOTIDE SEQUENCE [LARGE SCALE GENOMIC DNA]</scope>
    <source>
        <strain evidence="10">ATCC 18201 / CBS 1600 / BCRC 20928 / JCM 3617 / NBRC 0987 / NRRL Y-1542</strain>
    </source>
</reference>
<evidence type="ECO:0000313" key="10">
    <source>
        <dbReference type="Proteomes" id="UP000038830"/>
    </source>
</evidence>
<feature type="compositionally biased region" description="Basic and acidic residues" evidence="5">
    <location>
        <begin position="1613"/>
        <end position="1635"/>
    </location>
</feature>
<comment type="subcellular location">
    <subcellularLocation>
        <location evidence="1">Nucleus</location>
    </subcellularLocation>
</comment>
<dbReference type="GO" id="GO:0000445">
    <property type="term" value="C:THO complex part of transcription export complex"/>
    <property type="evidence" value="ECO:0007669"/>
    <property type="project" value="TreeGrafter"/>
</dbReference>
<gene>
    <name evidence="9" type="primary">RLR1</name>
    <name evidence="9" type="ORF">BN1211_0878</name>
</gene>
<feature type="compositionally biased region" description="Basic and acidic residues" evidence="5">
    <location>
        <begin position="1514"/>
        <end position="1594"/>
    </location>
</feature>
<evidence type="ECO:0000256" key="3">
    <source>
        <dbReference type="ARBA" id="ARBA00019596"/>
    </source>
</evidence>
<dbReference type="InterPro" id="IPR032302">
    <property type="entry name" value="THOC2_N"/>
</dbReference>
<dbReference type="GO" id="GO:0006406">
    <property type="term" value="P:mRNA export from nucleus"/>
    <property type="evidence" value="ECO:0007669"/>
    <property type="project" value="InterPro"/>
</dbReference>
<evidence type="ECO:0000259" key="6">
    <source>
        <dbReference type="Pfam" id="PF11262"/>
    </source>
</evidence>
<evidence type="ECO:0000256" key="2">
    <source>
        <dbReference type="ARBA" id="ARBA00007857"/>
    </source>
</evidence>
<feature type="region of interest" description="Disordered" evidence="5">
    <location>
        <begin position="1492"/>
        <end position="1641"/>
    </location>
</feature>
<dbReference type="Pfam" id="PF16134">
    <property type="entry name" value="THOC2_N"/>
    <property type="match status" value="1"/>
</dbReference>
<dbReference type="GO" id="GO:0003729">
    <property type="term" value="F:mRNA binding"/>
    <property type="evidence" value="ECO:0007669"/>
    <property type="project" value="TreeGrafter"/>
</dbReference>
<dbReference type="PANTHER" id="PTHR21597:SF0">
    <property type="entry name" value="THO COMPLEX SUBUNIT 2"/>
    <property type="match status" value="1"/>
</dbReference>
<proteinExistence type="inferred from homology"/>
<feature type="region of interest" description="Disordered" evidence="5">
    <location>
        <begin position="1257"/>
        <end position="1396"/>
    </location>
</feature>
<dbReference type="InterPro" id="IPR040007">
    <property type="entry name" value="Tho2"/>
</dbReference>
<evidence type="ECO:0000259" key="7">
    <source>
        <dbReference type="Pfam" id="PF11732"/>
    </source>
</evidence>
<feature type="domain" description="THO complex subunitTHOC2 N-terminal" evidence="7">
    <location>
        <begin position="642"/>
        <end position="716"/>
    </location>
</feature>